<dbReference type="InterPro" id="IPR036797">
    <property type="entry name" value="Acyl-CoA_dehydrogenase_C_sf"/>
</dbReference>
<sequence length="639" mass="71971">MVNFFSDNKDLQYYVEKGLDWEPLIRLTEYENKAVGGFESNAEALEFYSDILDLVGKLAANEIAPIASKIDKGELILEKGEVTLPAVLQELFDNIKELGLHGMCVPRELGGMNCPLILYYISSELIARGDVSVMAHYGFHGGIAMAMLMYSLHEGTTEFQRDPPQITKTRFEKEIAEIISGQAWGSMDITEPNAGSDMGALLCQAEQDQAGNWFVSGQKILITSGHGKYHFVIARTEKGAEGDSFAGLKGLSLFLVPAYEEDEQGERRWLSSLDSLEKKLGHHGSVTVTISYDRTPAHLIGKRGDGFKQMLMLMNTARIGVGFESLGLCEAAWRMARDYAAERPSMGKMIDRHEIIADYLDEMETDIQGIRALCMYSAYHEEMAQKMRIKLLALPLEDKAEIKQIEREQRKHQNLSRMVTPLVKYFAAEKAVEMAHKCIQIHGGYGYSQDYGAEKLLRDAVVFPIYEGTSQIQALMAMKDNLGAVIKGPQAFIQNLAGAKVRSLVNLDSAERRVSKIQSLCYGAIQNLVRRVTVTKLSGLREVPVMEWVNNFTKEWDPKRDFAPAMLHAERLTQMLADKAICEILLSQSKQHQERQEVLERYLERAEPRVQHLYNVITSTGERLLDKLNKMEQPESQLL</sequence>
<dbReference type="InterPro" id="IPR052166">
    <property type="entry name" value="Diverse_Acyl-CoA_DH"/>
</dbReference>
<keyword evidence="5" id="KW-0560">Oxidoreductase</keyword>
<feature type="domain" description="Acyl-CoA dehydrogenase/oxidase N-terminal" evidence="8">
    <location>
        <begin position="51"/>
        <end position="149"/>
    </location>
</feature>
<proteinExistence type="inferred from homology"/>
<evidence type="ECO:0000256" key="4">
    <source>
        <dbReference type="ARBA" id="ARBA00022827"/>
    </source>
</evidence>
<dbReference type="Pfam" id="PF00441">
    <property type="entry name" value="Acyl-CoA_dh_1"/>
    <property type="match status" value="2"/>
</dbReference>
<dbReference type="InterPro" id="IPR046373">
    <property type="entry name" value="Acyl-CoA_Oxase/DH_mid-dom_sf"/>
</dbReference>
<evidence type="ECO:0000313" key="10">
    <source>
        <dbReference type="Proteomes" id="UP001594351"/>
    </source>
</evidence>
<comment type="similarity">
    <text evidence="2 5">Belongs to the acyl-CoA dehydrogenase family.</text>
</comment>
<dbReference type="Gene3D" id="1.20.140.10">
    <property type="entry name" value="Butyryl-CoA Dehydrogenase, subunit A, domain 3"/>
    <property type="match status" value="1"/>
</dbReference>
<dbReference type="Gene3D" id="1.20.120.470">
    <property type="entry name" value="Acyl-CoA dehydrogenase, C-terminal domain"/>
    <property type="match status" value="1"/>
</dbReference>
<dbReference type="InterPro" id="IPR006089">
    <property type="entry name" value="Acyl-CoA_DH_CS"/>
</dbReference>
<dbReference type="Proteomes" id="UP001594351">
    <property type="component" value="Unassembled WGS sequence"/>
</dbReference>
<evidence type="ECO:0000256" key="1">
    <source>
        <dbReference type="ARBA" id="ARBA00001974"/>
    </source>
</evidence>
<dbReference type="Gene3D" id="1.10.540.10">
    <property type="entry name" value="Acyl-CoA dehydrogenase/oxidase, N-terminal domain"/>
    <property type="match status" value="1"/>
</dbReference>
<evidence type="ECO:0000259" key="7">
    <source>
        <dbReference type="Pfam" id="PF02770"/>
    </source>
</evidence>
<gene>
    <name evidence="9" type="ORF">ACFL27_14500</name>
</gene>
<dbReference type="InterPro" id="IPR006091">
    <property type="entry name" value="Acyl-CoA_Oxase/DH_mid-dom"/>
</dbReference>
<comment type="cofactor">
    <cofactor evidence="1 5">
        <name>FAD</name>
        <dbReference type="ChEBI" id="CHEBI:57692"/>
    </cofactor>
</comment>
<dbReference type="PANTHER" id="PTHR42803:SF1">
    <property type="entry name" value="BROAD-SPECIFICITY LINEAR ACYL-COA DEHYDROGENASE FADE5"/>
    <property type="match status" value="1"/>
</dbReference>
<dbReference type="InterPro" id="IPR009100">
    <property type="entry name" value="AcylCoA_DH/oxidase_NM_dom_sf"/>
</dbReference>
<dbReference type="EMBL" id="JBHPBY010000185">
    <property type="protein sequence ID" value="MFC1851404.1"/>
    <property type="molecule type" value="Genomic_DNA"/>
</dbReference>
<evidence type="ECO:0000259" key="6">
    <source>
        <dbReference type="Pfam" id="PF00441"/>
    </source>
</evidence>
<dbReference type="Gene3D" id="2.40.110.10">
    <property type="entry name" value="Butyryl-CoA Dehydrogenase, subunit A, domain 2"/>
    <property type="match status" value="1"/>
</dbReference>
<evidence type="ECO:0000256" key="5">
    <source>
        <dbReference type="RuleBase" id="RU362125"/>
    </source>
</evidence>
<dbReference type="InterPro" id="IPR013786">
    <property type="entry name" value="AcylCoA_DH/ox_N"/>
</dbReference>
<evidence type="ECO:0000313" key="9">
    <source>
        <dbReference type="EMBL" id="MFC1851404.1"/>
    </source>
</evidence>
<keyword evidence="3 5" id="KW-0285">Flavoprotein</keyword>
<dbReference type="PROSITE" id="PS00073">
    <property type="entry name" value="ACYL_COA_DH_2"/>
    <property type="match status" value="1"/>
</dbReference>
<feature type="domain" description="Acyl-CoA dehydrogenase/oxidase C-terminal" evidence="6">
    <location>
        <begin position="410"/>
        <end position="477"/>
    </location>
</feature>
<feature type="domain" description="Acyl-CoA dehydrogenase/oxidase C-terminal" evidence="6">
    <location>
        <begin position="304"/>
        <end position="386"/>
    </location>
</feature>
<comment type="caution">
    <text evidence="9">The sequence shown here is derived from an EMBL/GenBank/DDBJ whole genome shotgun (WGS) entry which is preliminary data.</text>
</comment>
<reference evidence="9 10" key="1">
    <citation type="submission" date="2024-09" db="EMBL/GenBank/DDBJ databases">
        <title>Laminarin stimulates single cell rates of sulfate reduction while oxygen inhibits transcriptomic activity in coastal marine sediment.</title>
        <authorList>
            <person name="Lindsay M."/>
            <person name="Orcutt B."/>
            <person name="Emerson D."/>
            <person name="Stepanauskas R."/>
            <person name="D'Angelo T."/>
        </authorList>
    </citation>
    <scope>NUCLEOTIDE SEQUENCE [LARGE SCALE GENOMIC DNA]</scope>
    <source>
        <strain evidence="9">SAG AM-311-K15</strain>
    </source>
</reference>
<dbReference type="InterPro" id="IPR037069">
    <property type="entry name" value="AcylCoA_DH/ox_N_sf"/>
</dbReference>
<name>A0ABV6YYX2_UNCC1</name>
<dbReference type="SUPFAM" id="SSF47203">
    <property type="entry name" value="Acyl-CoA dehydrogenase C-terminal domain-like"/>
    <property type="match status" value="1"/>
</dbReference>
<dbReference type="InterPro" id="IPR036250">
    <property type="entry name" value="AcylCo_DH-like_C"/>
</dbReference>
<keyword evidence="4 5" id="KW-0274">FAD</keyword>
<feature type="domain" description="Acyl-CoA oxidase/dehydrogenase middle" evidence="7">
    <location>
        <begin position="187"/>
        <end position="287"/>
    </location>
</feature>
<dbReference type="InterPro" id="IPR009075">
    <property type="entry name" value="AcylCo_DH/oxidase_C"/>
</dbReference>
<dbReference type="PANTHER" id="PTHR42803">
    <property type="entry name" value="ACYL-COA DEHYDROGENASE"/>
    <property type="match status" value="1"/>
</dbReference>
<dbReference type="SUPFAM" id="SSF56645">
    <property type="entry name" value="Acyl-CoA dehydrogenase NM domain-like"/>
    <property type="match status" value="1"/>
</dbReference>
<evidence type="ECO:0000259" key="8">
    <source>
        <dbReference type="Pfam" id="PF02771"/>
    </source>
</evidence>
<accession>A0ABV6YYX2</accession>
<evidence type="ECO:0000256" key="3">
    <source>
        <dbReference type="ARBA" id="ARBA00022630"/>
    </source>
</evidence>
<keyword evidence="10" id="KW-1185">Reference proteome</keyword>
<dbReference type="Pfam" id="PF02770">
    <property type="entry name" value="Acyl-CoA_dh_M"/>
    <property type="match status" value="1"/>
</dbReference>
<protein>
    <submittedName>
        <fullName evidence="9">Acyl-CoA dehydrogenase family protein</fullName>
    </submittedName>
</protein>
<organism evidence="9 10">
    <name type="scientific">candidate division CSSED10-310 bacterium</name>
    <dbReference type="NCBI Taxonomy" id="2855610"/>
    <lineage>
        <taxon>Bacteria</taxon>
        <taxon>Bacteria division CSSED10-310</taxon>
    </lineage>
</organism>
<dbReference type="Pfam" id="PF02771">
    <property type="entry name" value="Acyl-CoA_dh_N"/>
    <property type="match status" value="1"/>
</dbReference>
<evidence type="ECO:0000256" key="2">
    <source>
        <dbReference type="ARBA" id="ARBA00009347"/>
    </source>
</evidence>